<accession>A0A0U1QMW8</accession>
<dbReference type="Proteomes" id="UP000035553">
    <property type="component" value="Unassembled WGS sequence"/>
</dbReference>
<dbReference type="Gene3D" id="2.60.120.560">
    <property type="entry name" value="Exo-inulinase, domain 1"/>
    <property type="match status" value="1"/>
</dbReference>
<keyword evidence="5" id="KW-0472">Membrane</keyword>
<evidence type="ECO:0000256" key="4">
    <source>
        <dbReference type="RuleBase" id="RU362110"/>
    </source>
</evidence>
<dbReference type="SUPFAM" id="SSF75005">
    <property type="entry name" value="Arabinanase/levansucrase/invertase"/>
    <property type="match status" value="1"/>
</dbReference>
<gene>
    <name evidence="8" type="ORF">SINU_09655</name>
</gene>
<dbReference type="InterPro" id="IPR001362">
    <property type="entry name" value="Glyco_hydro_32"/>
</dbReference>
<dbReference type="PANTHER" id="PTHR42800">
    <property type="entry name" value="EXOINULINASE INUD (AFU_ORTHOLOGUE AFUA_5G00480)"/>
    <property type="match status" value="1"/>
</dbReference>
<evidence type="ECO:0000256" key="3">
    <source>
        <dbReference type="ARBA" id="ARBA00023295"/>
    </source>
</evidence>
<dbReference type="STRING" id="1069536.SINU_09655"/>
<comment type="caution">
    <text evidence="8">The sequence shown here is derived from an EMBL/GenBank/DDBJ whole genome shotgun (WGS) entry which is preliminary data.</text>
</comment>
<feature type="domain" description="Glycosyl hydrolase family 32 C-terminal" evidence="7">
    <location>
        <begin position="367"/>
        <end position="512"/>
    </location>
</feature>
<dbReference type="AlphaFoldDB" id="A0A0U1QMW8"/>
<dbReference type="GO" id="GO:0004575">
    <property type="term" value="F:sucrose alpha-glucosidase activity"/>
    <property type="evidence" value="ECO:0007669"/>
    <property type="project" value="TreeGrafter"/>
</dbReference>
<dbReference type="GO" id="GO:0005737">
    <property type="term" value="C:cytoplasm"/>
    <property type="evidence" value="ECO:0007669"/>
    <property type="project" value="TreeGrafter"/>
</dbReference>
<dbReference type="Pfam" id="PF08244">
    <property type="entry name" value="Glyco_hydro_32C"/>
    <property type="match status" value="1"/>
</dbReference>
<dbReference type="PANTHER" id="PTHR42800:SF1">
    <property type="entry name" value="EXOINULINASE INUD (AFU_ORTHOLOGUE AFUA_5G00480)"/>
    <property type="match status" value="1"/>
</dbReference>
<evidence type="ECO:0000256" key="5">
    <source>
        <dbReference type="SAM" id="Phobius"/>
    </source>
</evidence>
<evidence type="ECO:0000313" key="8">
    <source>
        <dbReference type="EMBL" id="KLI02150.1"/>
    </source>
</evidence>
<dbReference type="GO" id="GO:0005987">
    <property type="term" value="P:sucrose catabolic process"/>
    <property type="evidence" value="ECO:0007669"/>
    <property type="project" value="TreeGrafter"/>
</dbReference>
<comment type="similarity">
    <text evidence="1 4">Belongs to the glycosyl hydrolase 32 family.</text>
</comment>
<dbReference type="InterPro" id="IPR013148">
    <property type="entry name" value="Glyco_hydro_32_N"/>
</dbReference>
<feature type="domain" description="Glycosyl hydrolase family 32 N-terminal" evidence="6">
    <location>
        <begin position="53"/>
        <end position="360"/>
    </location>
</feature>
<dbReference type="InterPro" id="IPR023296">
    <property type="entry name" value="Glyco_hydro_beta-prop_sf"/>
</dbReference>
<evidence type="ECO:0000313" key="9">
    <source>
        <dbReference type="Proteomes" id="UP000035553"/>
    </source>
</evidence>
<evidence type="ECO:0000256" key="2">
    <source>
        <dbReference type="ARBA" id="ARBA00022801"/>
    </source>
</evidence>
<keyword evidence="2 4" id="KW-0378">Hydrolase</keyword>
<dbReference type="InterPro" id="IPR013320">
    <property type="entry name" value="ConA-like_dom_sf"/>
</dbReference>
<keyword evidence="3 4" id="KW-0326">Glycosidase</keyword>
<organism evidence="8 9">
    <name type="scientific">Sporolactobacillus inulinus CASD</name>
    <dbReference type="NCBI Taxonomy" id="1069536"/>
    <lineage>
        <taxon>Bacteria</taxon>
        <taxon>Bacillati</taxon>
        <taxon>Bacillota</taxon>
        <taxon>Bacilli</taxon>
        <taxon>Bacillales</taxon>
        <taxon>Sporolactobacillaceae</taxon>
        <taxon>Sporolactobacillus</taxon>
    </lineage>
</organism>
<dbReference type="SUPFAM" id="SSF49899">
    <property type="entry name" value="Concanavalin A-like lectins/glucanases"/>
    <property type="match status" value="1"/>
</dbReference>
<dbReference type="InterPro" id="IPR013189">
    <property type="entry name" value="Glyco_hydro_32_C"/>
</dbReference>
<dbReference type="CDD" id="cd18622">
    <property type="entry name" value="GH32_Inu-like"/>
    <property type="match status" value="1"/>
</dbReference>
<keyword evidence="5" id="KW-1133">Transmembrane helix</keyword>
<proteinExistence type="inferred from homology"/>
<sequence length="519" mass="58806">MKNLRTRRLIIAGALVMIGLLLVLVILQVLAPLQPEKKPTVETEEHSYRPVYHFSVPDKWMNDPQRPLYFDGTFHYYYLYNRDYPKGNGTEWRQATSKDLVHWTDKGVAIPKYTNKNGDIWTGSVVRDSQNTAGFGKNALVAIVTQPPDGRSQEQFLWDSTDGGKTFKQDHEQSVMPNPGVKDYRDPKVIWDTARKKWVLLLAEGAKIGFYESENLKDWRYMSGFTPENIGLIECPDLFQLRAANGTVKWVLGASANGRASGQPNTYAYWIGNFDGEQFTPDQPAPQWLDYGFDWYAAVTFENENPKRRLDSRYAIAWMNNWDYPNTTPTLDEDFNGVNSIVRTIHLAKHGQQYSLISKPIGALNKQATATQQPRTIRVNGNKALGASGTAYQIETDISWTDARNIGLRLRESSNKKRHIDVGILTEDHALYVNRRFTNQPDDKKQSVESRAPLSPAAKKIHLKILVDKTSIEVFTGDGRTVLTNEAFPPLADQGISLYAEGGTAVFSHFKIEQFKPIQ</sequence>
<dbReference type="SMART" id="SM00640">
    <property type="entry name" value="Glyco_32"/>
    <property type="match status" value="1"/>
</dbReference>
<keyword evidence="5" id="KW-0812">Transmembrane</keyword>
<feature type="transmembrane region" description="Helical" evidence="5">
    <location>
        <begin position="9"/>
        <end position="31"/>
    </location>
</feature>
<dbReference type="RefSeq" id="WP_010027212.1">
    <property type="nucleotide sequence ID" value="NZ_AFVQ02000123.1"/>
</dbReference>
<evidence type="ECO:0000256" key="1">
    <source>
        <dbReference type="ARBA" id="ARBA00009902"/>
    </source>
</evidence>
<dbReference type="Pfam" id="PF00251">
    <property type="entry name" value="Glyco_hydro_32N"/>
    <property type="match status" value="1"/>
</dbReference>
<protein>
    <submittedName>
        <fullName evidence="8">Levanase</fullName>
    </submittedName>
</protein>
<dbReference type="EMBL" id="AFVQ02000123">
    <property type="protein sequence ID" value="KLI02150.1"/>
    <property type="molecule type" value="Genomic_DNA"/>
</dbReference>
<evidence type="ECO:0000259" key="7">
    <source>
        <dbReference type="Pfam" id="PF08244"/>
    </source>
</evidence>
<reference evidence="8 9" key="1">
    <citation type="journal article" date="2011" name="J. Bacteriol.">
        <title>Draft genome sequence of Sporolactobacillus inulinus strain CASD, an efficient D-lactic acid-producing bacterium with high-concentration lactate tolerance capability.</title>
        <authorList>
            <person name="Yu B."/>
            <person name="Su F."/>
            <person name="Wang L."/>
            <person name="Xu K."/>
            <person name="Zhao B."/>
            <person name="Xu P."/>
        </authorList>
    </citation>
    <scope>NUCLEOTIDE SEQUENCE [LARGE SCALE GENOMIC DNA]</scope>
    <source>
        <strain evidence="8 9">CASD</strain>
    </source>
</reference>
<keyword evidence="9" id="KW-1185">Reference proteome</keyword>
<dbReference type="Gene3D" id="2.115.10.20">
    <property type="entry name" value="Glycosyl hydrolase domain, family 43"/>
    <property type="match status" value="1"/>
</dbReference>
<name>A0A0U1QMW8_9BACL</name>
<evidence type="ECO:0000259" key="6">
    <source>
        <dbReference type="Pfam" id="PF00251"/>
    </source>
</evidence>